<dbReference type="EMBL" id="MSFU01000028">
    <property type="protein sequence ID" value="PWY65203.1"/>
    <property type="molecule type" value="Genomic_DNA"/>
</dbReference>
<reference evidence="1" key="1">
    <citation type="submission" date="2016-12" db="EMBL/GenBank/DDBJ databases">
        <title>The genomes of Aspergillus section Nigri reveals drivers in fungal speciation.</title>
        <authorList>
            <consortium name="DOE Joint Genome Institute"/>
            <person name="Vesth T.C."/>
            <person name="Nybo J."/>
            <person name="Theobald S."/>
            <person name="Brandl J."/>
            <person name="Frisvad J.C."/>
            <person name="Nielsen K.F."/>
            <person name="Lyhne E.K."/>
            <person name="Kogle M.E."/>
            <person name="Kuo A."/>
            <person name="Riley R."/>
            <person name="Clum A."/>
            <person name="Nolan M."/>
            <person name="Lipzen A."/>
            <person name="Salamov A."/>
            <person name="Henrissat B."/>
            <person name="Wiebenga A."/>
            <person name="De vries R.P."/>
            <person name="Grigoriev I.V."/>
            <person name="Mortensen U.H."/>
            <person name="Andersen M.R."/>
            <person name="Baker S.E."/>
        </authorList>
    </citation>
    <scope>NUCLEOTIDE SEQUENCE</scope>
    <source>
        <strain evidence="1">CBS 122712</strain>
    </source>
</reference>
<gene>
    <name evidence="1" type="ORF">BO83DRAFT_124949</name>
</gene>
<dbReference type="RefSeq" id="XP_025384435.1">
    <property type="nucleotide sequence ID" value="XM_025526057.1"/>
</dbReference>
<comment type="caution">
    <text evidence="1">The sequence shown here is derived from an EMBL/GenBank/DDBJ whole genome shotgun (WGS) entry which is preliminary data.</text>
</comment>
<dbReference type="AlphaFoldDB" id="A0A317UT21"/>
<proteinExistence type="predicted"/>
<dbReference type="GeneID" id="37048019"/>
<sequence length="86" mass="10091">MIYARSSCVRRLCLRLHKLDITRWRLTLLLHVLVKCEADRTTIYSMYVGRTMISMQHYVQICYAAPPGLLQSICDIMKWHTSSSDQ</sequence>
<name>A0A317UT21_ASPEC</name>
<accession>A0A317UT21</accession>
<dbReference type="VEuPathDB" id="FungiDB:BO83DRAFT_124949"/>
<organism evidence="1 2">
    <name type="scientific">Aspergillus eucalypticola (strain CBS 122712 / IBT 29274)</name>
    <dbReference type="NCBI Taxonomy" id="1448314"/>
    <lineage>
        <taxon>Eukaryota</taxon>
        <taxon>Fungi</taxon>
        <taxon>Dikarya</taxon>
        <taxon>Ascomycota</taxon>
        <taxon>Pezizomycotina</taxon>
        <taxon>Eurotiomycetes</taxon>
        <taxon>Eurotiomycetidae</taxon>
        <taxon>Eurotiales</taxon>
        <taxon>Aspergillaceae</taxon>
        <taxon>Aspergillus</taxon>
        <taxon>Aspergillus subgen. Circumdati</taxon>
    </lineage>
</organism>
<protein>
    <submittedName>
        <fullName evidence="1">Uncharacterized protein</fullName>
    </submittedName>
</protein>
<keyword evidence="2" id="KW-1185">Reference proteome</keyword>
<dbReference type="Proteomes" id="UP000246171">
    <property type="component" value="Unassembled WGS sequence"/>
</dbReference>
<evidence type="ECO:0000313" key="1">
    <source>
        <dbReference type="EMBL" id="PWY65203.1"/>
    </source>
</evidence>
<evidence type="ECO:0000313" key="2">
    <source>
        <dbReference type="Proteomes" id="UP000246171"/>
    </source>
</evidence>